<feature type="transmembrane region" description="Helical" evidence="5">
    <location>
        <begin position="40"/>
        <end position="63"/>
    </location>
</feature>
<feature type="transmembrane region" description="Helical" evidence="5">
    <location>
        <begin position="269"/>
        <end position="286"/>
    </location>
</feature>
<keyword evidence="4 5" id="KW-0472">Membrane</keyword>
<protein>
    <submittedName>
        <fullName evidence="7">MFS transporter</fullName>
    </submittedName>
</protein>
<feature type="transmembrane region" description="Helical" evidence="5">
    <location>
        <begin position="203"/>
        <end position="222"/>
    </location>
</feature>
<dbReference type="SUPFAM" id="SSF103473">
    <property type="entry name" value="MFS general substrate transporter"/>
    <property type="match status" value="1"/>
</dbReference>
<dbReference type="InterPro" id="IPR011701">
    <property type="entry name" value="MFS"/>
</dbReference>
<feature type="domain" description="Major facilitator superfamily (MFS) profile" evidence="6">
    <location>
        <begin position="4"/>
        <end position="383"/>
    </location>
</feature>
<evidence type="ECO:0000313" key="8">
    <source>
        <dbReference type="Proteomes" id="UP000239352"/>
    </source>
</evidence>
<accession>A0A2T0GSM6</accession>
<dbReference type="EMBL" id="PVSR01000042">
    <property type="protein sequence ID" value="PRW62100.1"/>
    <property type="molecule type" value="Genomic_DNA"/>
</dbReference>
<dbReference type="PANTHER" id="PTHR23523:SF2">
    <property type="entry name" value="2-NITROIMIDAZOLE TRANSPORTER"/>
    <property type="match status" value="1"/>
</dbReference>
<dbReference type="AlphaFoldDB" id="A0A2T0GSM6"/>
<keyword evidence="8" id="KW-1185">Reference proteome</keyword>
<dbReference type="Pfam" id="PF07690">
    <property type="entry name" value="MFS_1"/>
    <property type="match status" value="1"/>
</dbReference>
<dbReference type="InterPro" id="IPR036259">
    <property type="entry name" value="MFS_trans_sf"/>
</dbReference>
<dbReference type="InParanoid" id="A0A2T0GSM6"/>
<reference evidence="7 8" key="1">
    <citation type="submission" date="2018-03" db="EMBL/GenBank/DDBJ databases">
        <title>Actinopolyspora mortivallis from Sahara, screening for active biomolecules.</title>
        <authorList>
            <person name="Selama O."/>
            <person name="Wellington E.M.H."/>
            <person name="Hacene H."/>
        </authorList>
    </citation>
    <scope>NUCLEOTIDE SEQUENCE [LARGE SCALE GENOMIC DNA]</scope>
    <source>
        <strain evidence="7 8">M5A</strain>
    </source>
</reference>
<feature type="transmembrane region" description="Helical" evidence="5">
    <location>
        <begin position="92"/>
        <end position="113"/>
    </location>
</feature>
<feature type="transmembrane region" description="Helical" evidence="5">
    <location>
        <begin position="328"/>
        <end position="351"/>
    </location>
</feature>
<dbReference type="CDD" id="cd17339">
    <property type="entry name" value="MFS_NIMT_CynX_like"/>
    <property type="match status" value="1"/>
</dbReference>
<evidence type="ECO:0000256" key="1">
    <source>
        <dbReference type="ARBA" id="ARBA00004651"/>
    </source>
</evidence>
<comment type="subcellular location">
    <subcellularLocation>
        <location evidence="1">Cell membrane</location>
        <topology evidence="1">Multi-pass membrane protein</topology>
    </subcellularLocation>
</comment>
<feature type="transmembrane region" description="Helical" evidence="5">
    <location>
        <begin position="357"/>
        <end position="379"/>
    </location>
</feature>
<dbReference type="InterPro" id="IPR052524">
    <property type="entry name" value="MFS_Cyanate_Porter"/>
</dbReference>
<evidence type="ECO:0000256" key="2">
    <source>
        <dbReference type="ARBA" id="ARBA00022692"/>
    </source>
</evidence>
<evidence type="ECO:0000256" key="4">
    <source>
        <dbReference type="ARBA" id="ARBA00023136"/>
    </source>
</evidence>
<feature type="transmembrane region" description="Helical" evidence="5">
    <location>
        <begin position="242"/>
        <end position="262"/>
    </location>
</feature>
<feature type="transmembrane region" description="Helical" evidence="5">
    <location>
        <begin position="160"/>
        <end position="182"/>
    </location>
</feature>
<name>A0A2T0GSM6_ACTMO</name>
<sequence length="396" mass="40122">MRSVWLLVAVAVLALNLRPPFTAAGALLPDIAADLELSPATAGVLPTLPVVCLGVFAPGAAVIRRRLGDEGVIAVCVPLLVVGSLLRAGPGVVTLFGGTVVVGAAVGIANVTLPALIKREHPERVTLVTSMYTVFLTLGSSAAAAFAVPLMRAAGNSWRVPLLVLAGLALLAALVWLPLVLGAGRHRPDESAGGFTEVLRSPLAWQVTAFMGLQSLLAYVVFGWLPTVVRDRGMSATEAGLVLSVSTLVQAVGAMSLPLLVGRAAGQRAPAVGLFAVSALGLLGVFLAPLSWMWVCAVVLGFGMGALFGLALSVLGLRAADSAVASRLSALAQTVGYLLAAAGPLLMGVLHELSGGWSVPLLMLMVVCLAGSVAALGAGRPAQVGSLGRPETVGRG</sequence>
<feature type="transmembrane region" description="Helical" evidence="5">
    <location>
        <begin position="125"/>
        <end position="148"/>
    </location>
</feature>
<evidence type="ECO:0000256" key="5">
    <source>
        <dbReference type="SAM" id="Phobius"/>
    </source>
</evidence>
<dbReference type="PANTHER" id="PTHR23523">
    <property type="match status" value="1"/>
</dbReference>
<feature type="transmembrane region" description="Helical" evidence="5">
    <location>
        <begin position="292"/>
        <end position="316"/>
    </location>
</feature>
<evidence type="ECO:0000256" key="3">
    <source>
        <dbReference type="ARBA" id="ARBA00022989"/>
    </source>
</evidence>
<comment type="caution">
    <text evidence="7">The sequence shown here is derived from an EMBL/GenBank/DDBJ whole genome shotgun (WGS) entry which is preliminary data.</text>
</comment>
<keyword evidence="2 5" id="KW-0812">Transmembrane</keyword>
<proteinExistence type="predicted"/>
<dbReference type="STRING" id="1050202.GCA_000384035_03592"/>
<feature type="transmembrane region" description="Helical" evidence="5">
    <location>
        <begin position="70"/>
        <end position="86"/>
    </location>
</feature>
<gene>
    <name evidence="7" type="ORF">CEP50_17245</name>
</gene>
<dbReference type="Proteomes" id="UP000239352">
    <property type="component" value="Unassembled WGS sequence"/>
</dbReference>
<dbReference type="InterPro" id="IPR020846">
    <property type="entry name" value="MFS_dom"/>
</dbReference>
<evidence type="ECO:0000259" key="6">
    <source>
        <dbReference type="PROSITE" id="PS50850"/>
    </source>
</evidence>
<dbReference type="Gene3D" id="1.20.1250.20">
    <property type="entry name" value="MFS general substrate transporter like domains"/>
    <property type="match status" value="1"/>
</dbReference>
<organism evidence="7 8">
    <name type="scientific">Actinopolyspora mortivallis</name>
    <dbReference type="NCBI Taxonomy" id="33906"/>
    <lineage>
        <taxon>Bacteria</taxon>
        <taxon>Bacillati</taxon>
        <taxon>Actinomycetota</taxon>
        <taxon>Actinomycetes</taxon>
        <taxon>Actinopolysporales</taxon>
        <taxon>Actinopolysporaceae</taxon>
        <taxon>Actinopolyspora</taxon>
    </lineage>
</organism>
<dbReference type="GO" id="GO:0022857">
    <property type="term" value="F:transmembrane transporter activity"/>
    <property type="evidence" value="ECO:0007669"/>
    <property type="project" value="InterPro"/>
</dbReference>
<dbReference type="PROSITE" id="PS50850">
    <property type="entry name" value="MFS"/>
    <property type="match status" value="1"/>
</dbReference>
<dbReference type="GO" id="GO:0005886">
    <property type="term" value="C:plasma membrane"/>
    <property type="evidence" value="ECO:0007669"/>
    <property type="project" value="UniProtKB-SubCell"/>
</dbReference>
<evidence type="ECO:0000313" key="7">
    <source>
        <dbReference type="EMBL" id="PRW62100.1"/>
    </source>
</evidence>
<keyword evidence="3 5" id="KW-1133">Transmembrane helix</keyword>